<dbReference type="PANTHER" id="PTHR47755">
    <property type="entry name" value="CELL DIVISION PROTEIN FTSX"/>
    <property type="match status" value="1"/>
</dbReference>
<keyword evidence="5 6" id="KW-0472">Membrane</keyword>
<dbReference type="RefSeq" id="WP_082446879.1">
    <property type="nucleotide sequence ID" value="NZ_CP098762.1"/>
</dbReference>
<keyword evidence="8" id="KW-0132">Cell division</keyword>
<keyword evidence="8" id="KW-0131">Cell cycle</keyword>
<dbReference type="GO" id="GO:0005886">
    <property type="term" value="C:plasma membrane"/>
    <property type="evidence" value="ECO:0007669"/>
    <property type="project" value="UniProtKB-SubCell"/>
</dbReference>
<evidence type="ECO:0000259" key="7">
    <source>
        <dbReference type="Pfam" id="PF02687"/>
    </source>
</evidence>
<feature type="transmembrane region" description="Helical" evidence="6">
    <location>
        <begin position="21"/>
        <end position="44"/>
    </location>
</feature>
<keyword evidence="2" id="KW-1003">Cell membrane</keyword>
<keyword evidence="3 6" id="KW-0812">Transmembrane</keyword>
<dbReference type="GeneID" id="93688061"/>
<dbReference type="GO" id="GO:0051301">
    <property type="term" value="P:cell division"/>
    <property type="evidence" value="ECO:0007669"/>
    <property type="project" value="UniProtKB-KW"/>
</dbReference>
<evidence type="ECO:0000313" key="8">
    <source>
        <dbReference type="EMBL" id="PTM47870.1"/>
    </source>
</evidence>
<evidence type="ECO:0000313" key="9">
    <source>
        <dbReference type="Proteomes" id="UP000240996"/>
    </source>
</evidence>
<sequence>MSRASERRVLDEAGGVRAMTWVMAIMLFLTMLAAALGLGTAGAARALDRQLAGRLTVQIIDGDPVRRDASAARVLATLRTLPEVTRVAAVDRAELTRLLRPWLGSDGADPGLPVPAMIDVDLGGQDDAAVAAVARAVRGVAPTARVDRHETWMSPVSGVMRSLTLLALGIVLLMAGATAAVVVLAARAGLETHRATIEVMHMLGSTDLQVARLFQRRVAIDAAIGGVAGAGVAIAVILLIMTRLQGLGSELLDGGRLSSTDWATLGAMPIGFIVLAMVAARATIVRAMRTTL</sequence>
<keyword evidence="9" id="KW-1185">Reference proteome</keyword>
<protein>
    <submittedName>
        <fullName evidence="8">Cell division transport system permease protein</fullName>
    </submittedName>
</protein>
<evidence type="ECO:0000256" key="6">
    <source>
        <dbReference type="SAM" id="Phobius"/>
    </source>
</evidence>
<dbReference type="EMBL" id="PZZN01000001">
    <property type="protein sequence ID" value="PTM47870.1"/>
    <property type="molecule type" value="Genomic_DNA"/>
</dbReference>
<dbReference type="InterPro" id="IPR003838">
    <property type="entry name" value="ABC3_permease_C"/>
</dbReference>
<evidence type="ECO:0000256" key="2">
    <source>
        <dbReference type="ARBA" id="ARBA00022475"/>
    </source>
</evidence>
<feature type="transmembrane region" description="Helical" evidence="6">
    <location>
        <begin position="163"/>
        <end position="186"/>
    </location>
</feature>
<proteinExistence type="predicted"/>
<dbReference type="Proteomes" id="UP000240996">
    <property type="component" value="Unassembled WGS sequence"/>
</dbReference>
<dbReference type="InterPro" id="IPR004513">
    <property type="entry name" value="FtsX"/>
</dbReference>
<dbReference type="GO" id="GO:0032153">
    <property type="term" value="C:cell division site"/>
    <property type="evidence" value="ECO:0007669"/>
    <property type="project" value="TreeGrafter"/>
</dbReference>
<feature type="domain" description="ABC3 transporter permease C-terminal" evidence="7">
    <location>
        <begin position="170"/>
        <end position="291"/>
    </location>
</feature>
<evidence type="ECO:0000256" key="3">
    <source>
        <dbReference type="ARBA" id="ARBA00022692"/>
    </source>
</evidence>
<name>A0A2T4YVM9_9SPHN</name>
<dbReference type="Pfam" id="PF02687">
    <property type="entry name" value="FtsX"/>
    <property type="match status" value="1"/>
</dbReference>
<evidence type="ECO:0000256" key="1">
    <source>
        <dbReference type="ARBA" id="ARBA00004651"/>
    </source>
</evidence>
<gene>
    <name evidence="8" type="ORF">C8J24_1274</name>
</gene>
<organism evidence="8 9">
    <name type="scientific">Sphingomonas aerolata</name>
    <dbReference type="NCBI Taxonomy" id="185951"/>
    <lineage>
        <taxon>Bacteria</taxon>
        <taxon>Pseudomonadati</taxon>
        <taxon>Pseudomonadota</taxon>
        <taxon>Alphaproteobacteria</taxon>
        <taxon>Sphingomonadales</taxon>
        <taxon>Sphingomonadaceae</taxon>
        <taxon>Sphingomonas</taxon>
    </lineage>
</organism>
<evidence type="ECO:0000256" key="4">
    <source>
        <dbReference type="ARBA" id="ARBA00022989"/>
    </source>
</evidence>
<feature type="transmembrane region" description="Helical" evidence="6">
    <location>
        <begin position="262"/>
        <end position="284"/>
    </location>
</feature>
<accession>A0A2T4YVM9</accession>
<evidence type="ECO:0000256" key="5">
    <source>
        <dbReference type="ARBA" id="ARBA00023136"/>
    </source>
</evidence>
<comment type="caution">
    <text evidence="8">The sequence shown here is derived from an EMBL/GenBank/DDBJ whole genome shotgun (WGS) entry which is preliminary data.</text>
</comment>
<keyword evidence="4 6" id="KW-1133">Transmembrane helix</keyword>
<dbReference type="PANTHER" id="PTHR47755:SF1">
    <property type="entry name" value="CELL DIVISION PROTEIN FTSX"/>
    <property type="match status" value="1"/>
</dbReference>
<reference evidence="8 9" key="1">
    <citation type="submission" date="2018-04" db="EMBL/GenBank/DDBJ databases">
        <title>Genomic Encyclopedia of Type Strains, Phase III (KMG-III): the genomes of soil and plant-associated and newly described type strains.</title>
        <authorList>
            <person name="Whitman W."/>
        </authorList>
    </citation>
    <scope>NUCLEOTIDE SEQUENCE [LARGE SCALE GENOMIC DNA]</scope>
    <source>
        <strain evidence="8 9">NW12</strain>
    </source>
</reference>
<comment type="subcellular location">
    <subcellularLocation>
        <location evidence="1">Cell membrane</location>
        <topology evidence="1">Multi-pass membrane protein</topology>
    </subcellularLocation>
</comment>
<dbReference type="AlphaFoldDB" id="A0A2T4YVM9"/>
<feature type="transmembrane region" description="Helical" evidence="6">
    <location>
        <begin position="218"/>
        <end position="242"/>
    </location>
</feature>